<comment type="caution">
    <text evidence="2">The sequence shown here is derived from an EMBL/GenBank/DDBJ whole genome shotgun (WGS) entry which is preliminary data.</text>
</comment>
<dbReference type="Proteomes" id="UP000019197">
    <property type="component" value="Unassembled WGS sequence"/>
</dbReference>
<reference evidence="2 3" key="1">
    <citation type="submission" date="2013-11" db="EMBL/GenBank/DDBJ databases">
        <title>Draft genome sequence and annotation of the entomopathogenic bacterium, Xenorhabdus cabanillasi strain JM26.</title>
        <authorList>
            <person name="Gualtieri M."/>
            <person name="Ogier J.C."/>
            <person name="Pages S."/>
            <person name="Givaudan A."/>
            <person name="Gaudriault S."/>
        </authorList>
    </citation>
    <scope>NUCLEOTIDE SEQUENCE [LARGE SCALE GENOMIC DNA]</scope>
    <source>
        <strain evidence="2 3">JM26</strain>
    </source>
</reference>
<feature type="compositionally biased region" description="Basic and acidic residues" evidence="1">
    <location>
        <begin position="39"/>
        <end position="50"/>
    </location>
</feature>
<proteinExistence type="predicted"/>
<evidence type="ECO:0000313" key="3">
    <source>
        <dbReference type="Proteomes" id="UP000019197"/>
    </source>
</evidence>
<dbReference type="EMBL" id="CBXE010000039">
    <property type="protein sequence ID" value="CDL80022.1"/>
    <property type="molecule type" value="Genomic_DNA"/>
</dbReference>
<evidence type="ECO:0000256" key="1">
    <source>
        <dbReference type="SAM" id="MobiDB-lite"/>
    </source>
</evidence>
<feature type="region of interest" description="Disordered" evidence="1">
    <location>
        <begin position="31"/>
        <end position="55"/>
    </location>
</feature>
<name>W1ING2_9GAMM</name>
<dbReference type="AlphaFoldDB" id="W1ING2"/>
<gene>
    <name evidence="2" type="ORF">XCR1_1330012</name>
</gene>
<organism evidence="2 3">
    <name type="scientific">Xenorhabdus cabanillasii JM26</name>
    <dbReference type="NCBI Taxonomy" id="1427517"/>
    <lineage>
        <taxon>Bacteria</taxon>
        <taxon>Pseudomonadati</taxon>
        <taxon>Pseudomonadota</taxon>
        <taxon>Gammaproteobacteria</taxon>
        <taxon>Enterobacterales</taxon>
        <taxon>Morganellaceae</taxon>
        <taxon>Xenorhabdus</taxon>
    </lineage>
</organism>
<accession>W1ING2</accession>
<sequence length="63" mass="7050">MQFSESPLYSGCFLVGVPSVHPISPQWTQAETVYSGSAEPDRANTREGNKSNHPADMFFLLYR</sequence>
<protein>
    <submittedName>
        <fullName evidence="2">Uncharacterized protein</fullName>
    </submittedName>
</protein>
<evidence type="ECO:0000313" key="2">
    <source>
        <dbReference type="EMBL" id="CDL80022.1"/>
    </source>
</evidence>